<dbReference type="Pfam" id="PF20163">
    <property type="entry name" value="DUF6536"/>
    <property type="match status" value="1"/>
</dbReference>
<feature type="transmembrane region" description="Helical" evidence="1">
    <location>
        <begin position="612"/>
        <end position="633"/>
    </location>
</feature>
<feature type="transmembrane region" description="Helical" evidence="1">
    <location>
        <begin position="172"/>
        <end position="189"/>
    </location>
</feature>
<sequence>MGGDKASLPFSYSLIAGRKEKPLTNEDVNLLEERTSNDHIISENGTSSEPGKRRWIEGVYLCAKASTVVLLLHLVFVAVAVGLSSRYPGKHSFANGSVIYDGSCILTKRWSIALHLIINILSTCILGASNYCMQTLVAPTRESIDQAHAQRRWLDIGCASLRNLFAIDRARLALWVVLMITATPFHLLYNSVIFESINTNEFGYIVAPHDISPANVWNLTTPELNQCFVYPNYRIWGEMKWPDFASIIAQEKYDHITTEECMSYFNQINQRGIKALIALTPDLSVHDGGNEVIRSVQTLQGMPSSMSTGGSDAVDYGPNGDAAHGNVIQGNSYSTDYMTLHLDDGLFYYPYNMSSVEDCIDEGGKRAACEHASEVMDWVNGAPAKTIEDVRSYIDAHDIQDVKAESATVCGESNDWGTYTVDGCMAVRAEQHCRLLYSPPICIVIALTTMVKVIAMFLASRIARLQSAPLLTVGDTVASFIANPDRSTAGMCWLSSADVHKGKWKKLSPPHPISAEGDLDDSCEAVIITHKPLPRRKRWIQAPSISRISVTIILCLALIAAGASLFQRAITSDWQAYTSNSFLNIALLREWWAEMDANTYNFVHSSGLQLPILSSVVIANIPQLALTICYYWYNSVLTGMVAAAEYSTYGASRQPLRVTWPVKGSKQRSTYWLSIPYQYAIPILMMYTILHWLISQSIFYVTLVPYRPGGQVDWGSSRLESPNAQPSGYVTANPNSAYGGSGGQTVNSLAYAPLPLFVALMVGALMVLILVGLSFRKFKSDMPLAATCSAALSAACHLPEDDDLDNAALGGLMWGETAGSPAWKKDREIDDEKGHCCFTSLEVDKPSATKLYA</sequence>
<dbReference type="OrthoDB" id="5429634at2759"/>
<dbReference type="AlphaFoldDB" id="A0A1F5LIQ9"/>
<dbReference type="EMBL" id="LXJU01000009">
    <property type="protein sequence ID" value="OGE52789.1"/>
    <property type="molecule type" value="Genomic_DNA"/>
</dbReference>
<feature type="transmembrane region" description="Helical" evidence="1">
    <location>
        <begin position="435"/>
        <end position="459"/>
    </location>
</feature>
<proteinExistence type="predicted"/>
<dbReference type="PANTHER" id="PTHR35395:SF1">
    <property type="entry name" value="DUF6536 DOMAIN-CONTAINING PROTEIN"/>
    <property type="match status" value="1"/>
</dbReference>
<keyword evidence="1" id="KW-0812">Transmembrane</keyword>
<comment type="caution">
    <text evidence="3">The sequence shown here is derived from an EMBL/GenBank/DDBJ whole genome shotgun (WGS) entry which is preliminary data.</text>
</comment>
<name>A0A1F5LIQ9_PENAI</name>
<evidence type="ECO:0000313" key="3">
    <source>
        <dbReference type="EMBL" id="OGE52789.1"/>
    </source>
</evidence>
<feature type="domain" description="DUF6536" evidence="2">
    <location>
        <begin position="55"/>
        <end position="210"/>
    </location>
</feature>
<feature type="transmembrane region" description="Helical" evidence="1">
    <location>
        <begin position="545"/>
        <end position="566"/>
    </location>
</feature>
<dbReference type="PANTHER" id="PTHR35395">
    <property type="entry name" value="DUF6536 DOMAIN-CONTAINING PROTEIN"/>
    <property type="match status" value="1"/>
</dbReference>
<evidence type="ECO:0000313" key="4">
    <source>
        <dbReference type="Proteomes" id="UP000177622"/>
    </source>
</evidence>
<keyword evidence="1" id="KW-1133">Transmembrane helix</keyword>
<evidence type="ECO:0000259" key="2">
    <source>
        <dbReference type="Pfam" id="PF20163"/>
    </source>
</evidence>
<organism evidence="3 4">
    <name type="scientific">Penicillium arizonense</name>
    <dbReference type="NCBI Taxonomy" id="1835702"/>
    <lineage>
        <taxon>Eukaryota</taxon>
        <taxon>Fungi</taxon>
        <taxon>Dikarya</taxon>
        <taxon>Ascomycota</taxon>
        <taxon>Pezizomycotina</taxon>
        <taxon>Eurotiomycetes</taxon>
        <taxon>Eurotiomycetidae</taxon>
        <taxon>Eurotiales</taxon>
        <taxon>Aspergillaceae</taxon>
        <taxon>Penicillium</taxon>
    </lineage>
</organism>
<keyword evidence="4" id="KW-1185">Reference proteome</keyword>
<accession>A0A1F5LIQ9</accession>
<feature type="transmembrane region" description="Helical" evidence="1">
    <location>
        <begin position="671"/>
        <end position="694"/>
    </location>
</feature>
<reference evidence="3 4" key="1">
    <citation type="journal article" date="2016" name="Sci. Rep.">
        <title>Penicillium arizonense, a new, genome sequenced fungal species, reveals a high chemical diversity in secreted metabolites.</title>
        <authorList>
            <person name="Grijseels S."/>
            <person name="Nielsen J.C."/>
            <person name="Randelovic M."/>
            <person name="Nielsen J."/>
            <person name="Nielsen K.F."/>
            <person name="Workman M."/>
            <person name="Frisvad J.C."/>
        </authorList>
    </citation>
    <scope>NUCLEOTIDE SEQUENCE [LARGE SCALE GENOMIC DNA]</scope>
    <source>
        <strain evidence="3 4">CBS 141311</strain>
    </source>
</reference>
<gene>
    <name evidence="3" type="ORF">PENARI_c009G03404</name>
</gene>
<dbReference type="Proteomes" id="UP000177622">
    <property type="component" value="Unassembled WGS sequence"/>
</dbReference>
<feature type="transmembrane region" description="Helical" evidence="1">
    <location>
        <begin position="61"/>
        <end position="83"/>
    </location>
</feature>
<keyword evidence="1" id="KW-0472">Membrane</keyword>
<feature type="transmembrane region" description="Helical" evidence="1">
    <location>
        <begin position="754"/>
        <end position="775"/>
    </location>
</feature>
<feature type="transmembrane region" description="Helical" evidence="1">
    <location>
        <begin position="112"/>
        <end position="133"/>
    </location>
</feature>
<dbReference type="RefSeq" id="XP_022488229.1">
    <property type="nucleotide sequence ID" value="XM_022631809.1"/>
</dbReference>
<dbReference type="InterPro" id="IPR046623">
    <property type="entry name" value="DUF6536"/>
</dbReference>
<protein>
    <recommendedName>
        <fullName evidence="2">DUF6536 domain-containing protein</fullName>
    </recommendedName>
</protein>
<evidence type="ECO:0000256" key="1">
    <source>
        <dbReference type="SAM" id="Phobius"/>
    </source>
</evidence>
<dbReference type="GeneID" id="34576543"/>